<evidence type="ECO:0000313" key="2">
    <source>
        <dbReference type="EMBL" id="SMQ76559.1"/>
    </source>
</evidence>
<gene>
    <name evidence="2" type="ORF">SAMN06295984_1999</name>
</gene>
<organism evidence="2 3">
    <name type="scientific">Sphingopyxis terrae subsp. ummariensis</name>
    <dbReference type="NCBI Taxonomy" id="429001"/>
    <lineage>
        <taxon>Bacteria</taxon>
        <taxon>Pseudomonadati</taxon>
        <taxon>Pseudomonadota</taxon>
        <taxon>Alphaproteobacteria</taxon>
        <taxon>Sphingomonadales</taxon>
        <taxon>Sphingomonadaceae</taxon>
        <taxon>Sphingopyxis</taxon>
    </lineage>
</organism>
<dbReference type="GO" id="GO:0003700">
    <property type="term" value="F:DNA-binding transcription factor activity"/>
    <property type="evidence" value="ECO:0007669"/>
    <property type="project" value="InterPro"/>
</dbReference>
<dbReference type="Proteomes" id="UP000194469">
    <property type="component" value="Unassembled WGS sequence"/>
</dbReference>
<dbReference type="InterPro" id="IPR000835">
    <property type="entry name" value="HTH_MarR-typ"/>
</dbReference>
<proteinExistence type="predicted"/>
<sequence length="201" mass="22858">MGQSWESFERQSGVDPRRLGRLEDNLESLIARLEYLMFEYPERTDAPITHLARHGRPAQNREPGPGAARAIESIQRDANGFSAAPPAPPASFPAARAALVRERLRQRRARETLFGDIFCDPAWDMLLDLYAAHHENNEVSVSSLCIAAQVPATTALRHIETMTARGWLERHADPADKRRSFIRLTDEARTRLDRYFDDLPR</sequence>
<dbReference type="InterPro" id="IPR036390">
    <property type="entry name" value="WH_DNA-bd_sf"/>
</dbReference>
<name>A0A1Y6FPA4_9SPHN</name>
<dbReference type="EMBL" id="FXWL01000002">
    <property type="protein sequence ID" value="SMQ76559.1"/>
    <property type="molecule type" value="Genomic_DNA"/>
</dbReference>
<protein>
    <submittedName>
        <fullName evidence="2">Winged helix DNA-binding domain-containing protein</fullName>
    </submittedName>
</protein>
<evidence type="ECO:0000313" key="3">
    <source>
        <dbReference type="Proteomes" id="UP000194469"/>
    </source>
</evidence>
<reference evidence="3" key="1">
    <citation type="submission" date="2017-04" db="EMBL/GenBank/DDBJ databases">
        <authorList>
            <person name="Varghese N."/>
            <person name="Submissions S."/>
        </authorList>
    </citation>
    <scope>NUCLEOTIDE SEQUENCE [LARGE SCALE GENOMIC DNA]</scope>
    <source>
        <strain evidence="3">UI2</strain>
    </source>
</reference>
<dbReference type="AlphaFoldDB" id="A0A1Y6FPA4"/>
<dbReference type="GeneID" id="303001651"/>
<dbReference type="Gene3D" id="1.10.10.10">
    <property type="entry name" value="Winged helix-like DNA-binding domain superfamily/Winged helix DNA-binding domain"/>
    <property type="match status" value="1"/>
</dbReference>
<dbReference type="SUPFAM" id="SSF46785">
    <property type="entry name" value="Winged helix' DNA-binding domain"/>
    <property type="match status" value="1"/>
</dbReference>
<evidence type="ECO:0000259" key="1">
    <source>
        <dbReference type="Pfam" id="PF13463"/>
    </source>
</evidence>
<dbReference type="RefSeq" id="WP_086457024.1">
    <property type="nucleotide sequence ID" value="NZ_FXWL01000002.1"/>
</dbReference>
<keyword evidence="3" id="KW-1185">Reference proteome</keyword>
<dbReference type="Pfam" id="PF13463">
    <property type="entry name" value="HTH_27"/>
    <property type="match status" value="1"/>
</dbReference>
<accession>A0A1Y6FPA4</accession>
<dbReference type="GO" id="GO:0003677">
    <property type="term" value="F:DNA binding"/>
    <property type="evidence" value="ECO:0007669"/>
    <property type="project" value="UniProtKB-KW"/>
</dbReference>
<keyword evidence="2" id="KW-0238">DNA-binding</keyword>
<dbReference type="InterPro" id="IPR036388">
    <property type="entry name" value="WH-like_DNA-bd_sf"/>
</dbReference>
<feature type="domain" description="HTH marR-type" evidence="1">
    <location>
        <begin position="133"/>
        <end position="188"/>
    </location>
</feature>